<evidence type="ECO:0000256" key="8">
    <source>
        <dbReference type="ARBA" id="ARBA00023224"/>
    </source>
</evidence>
<keyword evidence="9" id="KW-0449">Lipoprotein</keyword>
<feature type="compositionally biased region" description="Polar residues" evidence="11">
    <location>
        <begin position="639"/>
        <end position="651"/>
    </location>
</feature>
<comment type="subcellular location">
    <subcellularLocation>
        <location evidence="1">Membrane</location>
        <topology evidence="1">Peripheral membrane protein</topology>
    </subcellularLocation>
</comment>
<evidence type="ECO:0000256" key="1">
    <source>
        <dbReference type="ARBA" id="ARBA00004170"/>
    </source>
</evidence>
<protein>
    <recommendedName>
        <fullName evidence="4">Guanine nucleotide-binding protein subunit gamma</fullName>
    </recommendedName>
</protein>
<dbReference type="GO" id="GO:0016020">
    <property type="term" value="C:membrane"/>
    <property type="evidence" value="ECO:0007669"/>
    <property type="project" value="UniProtKB-SubCell"/>
</dbReference>
<gene>
    <name evidence="13" type="ORF">Bfra_005323</name>
</gene>
<comment type="caution">
    <text evidence="13">The sequence shown here is derived from an EMBL/GenBank/DDBJ whole genome shotgun (WGS) entry which is preliminary data.</text>
</comment>
<dbReference type="SUPFAM" id="SSF48670">
    <property type="entry name" value="Transducin (heterotrimeric G protein), gamma chain"/>
    <property type="match status" value="1"/>
</dbReference>
<dbReference type="Pfam" id="PF00631">
    <property type="entry name" value="G-gamma"/>
    <property type="match status" value="1"/>
</dbReference>
<evidence type="ECO:0000256" key="11">
    <source>
        <dbReference type="SAM" id="MobiDB-lite"/>
    </source>
</evidence>
<feature type="region of interest" description="Disordered" evidence="11">
    <location>
        <begin position="633"/>
        <end position="708"/>
    </location>
</feature>
<keyword evidence="10" id="KW-0636">Prenylation</keyword>
<feature type="domain" description="G protein gamma" evidence="12">
    <location>
        <begin position="712"/>
        <end position="782"/>
    </location>
</feature>
<evidence type="ECO:0000256" key="7">
    <source>
        <dbReference type="ARBA" id="ARBA00023139"/>
    </source>
</evidence>
<evidence type="ECO:0000256" key="3">
    <source>
        <dbReference type="ARBA" id="ARBA00011581"/>
    </source>
</evidence>
<dbReference type="RefSeq" id="XP_037192802.1">
    <property type="nucleotide sequence ID" value="XM_037335707.1"/>
</dbReference>
<evidence type="ECO:0000256" key="6">
    <source>
        <dbReference type="ARBA" id="ARBA00023136"/>
    </source>
</evidence>
<dbReference type="PANTHER" id="PTHR33112">
    <property type="entry name" value="DOMAIN PROTEIN, PUTATIVE-RELATED"/>
    <property type="match status" value="1"/>
</dbReference>
<dbReference type="EMBL" id="JABFCT010000008">
    <property type="protein sequence ID" value="KAF5873856.1"/>
    <property type="molecule type" value="Genomic_DNA"/>
</dbReference>
<dbReference type="InterPro" id="IPR036284">
    <property type="entry name" value="GGL_sf"/>
</dbReference>
<dbReference type="GeneID" id="59259399"/>
<accession>A0A8H6EIV6</accession>
<dbReference type="FunFam" id="4.10.260.10:FF:000003">
    <property type="entry name" value="G-protein complex gamma subunit Ste18/GpgA"/>
    <property type="match status" value="1"/>
</dbReference>
<name>A0A8H6EIV6_9HELO</name>
<evidence type="ECO:0000313" key="13">
    <source>
        <dbReference type="EMBL" id="KAF5873856.1"/>
    </source>
</evidence>
<organism evidence="13 14">
    <name type="scientific">Botrytis fragariae</name>
    <dbReference type="NCBI Taxonomy" id="1964551"/>
    <lineage>
        <taxon>Eukaryota</taxon>
        <taxon>Fungi</taxon>
        <taxon>Dikarya</taxon>
        <taxon>Ascomycota</taxon>
        <taxon>Pezizomycotina</taxon>
        <taxon>Leotiomycetes</taxon>
        <taxon>Helotiales</taxon>
        <taxon>Sclerotiniaceae</taxon>
        <taxon>Botrytis</taxon>
    </lineage>
</organism>
<proteinExistence type="inferred from homology"/>
<dbReference type="AlphaFoldDB" id="A0A8H6EIV6"/>
<reference evidence="13 14" key="1">
    <citation type="journal article" date="2020" name="Phytopathology">
        <title>A high-quality genome resource of Botrytis fragariae, a new and rapidly spreading fungal pathogen causing strawberry gray mold in the U.S.A.</title>
        <authorList>
            <person name="Wu Y."/>
            <person name="Saski C.A."/>
            <person name="Schnabel G."/>
            <person name="Xiao S."/>
            <person name="Hu M."/>
        </authorList>
    </citation>
    <scope>NUCLEOTIDE SEQUENCE [LARGE SCALE GENOMIC DNA]</scope>
    <source>
        <strain evidence="13 14">BVB16</strain>
    </source>
</reference>
<keyword evidence="14" id="KW-1185">Reference proteome</keyword>
<evidence type="ECO:0000256" key="10">
    <source>
        <dbReference type="ARBA" id="ARBA00023289"/>
    </source>
</evidence>
<dbReference type="OrthoDB" id="5362512at2759"/>
<evidence type="ECO:0000313" key="14">
    <source>
        <dbReference type="Proteomes" id="UP000531561"/>
    </source>
</evidence>
<evidence type="ECO:0000256" key="9">
    <source>
        <dbReference type="ARBA" id="ARBA00023288"/>
    </source>
</evidence>
<keyword evidence="5" id="KW-0488">Methylation</keyword>
<comment type="similarity">
    <text evidence="2">Belongs to the G protein gamma family.</text>
</comment>
<evidence type="ECO:0000256" key="4">
    <source>
        <dbReference type="ARBA" id="ARBA00016111"/>
    </source>
</evidence>
<evidence type="ECO:0000259" key="12">
    <source>
        <dbReference type="SMART" id="SM01224"/>
    </source>
</evidence>
<keyword evidence="8" id="KW-0807">Transducer</keyword>
<dbReference type="Pfam" id="PF06985">
    <property type="entry name" value="HET"/>
    <property type="match status" value="1"/>
</dbReference>
<sequence length="782" mass="88742">MLCEACEKIFCGRQMLSEIPSRTYNPHHSSLQSIIDASASGCWICHRLLAYINRKIDVNVTPGGISSLIKSSAWHLCRRPYQKSWRLIFYFGDDNDYFHNFTVVSRDEYGGPDTNHASIAGDSTMSDAALAQASKWYRECLLKHTSCNTSLVSKCLMPTRLLRIDEGEKYVRLVVTKEEIVQDSRFSTLSHCWGNSNVLKLTISNLESFKAGISLERLPKTFIEAIFVARKLSIPYIWIDSLCIIQDSDDDWQTESVSMEDVYGNSILNVMATASKNSHEGLSRPRDPKMLEICPAIQSKWEDAENDLFYLFNEEIWSEKLYSGPLLERGWVLQERVLSPRSLHFCDSELLWECREMASCETYPAGLPEACKQENFKVRPLSSGSDLYERKYLIDGAKKTMKGIAYDRWVRWINLYSRTYLTKDSDKLAAVSALAKCTRAVFDDVYVAGLWRSIFADQLVWCGLFTYRPKDYRAPTWSWASVDGLLLLPSIRPNTKYHIEIDEVRVTPVSSVDDTGSISDGYFRARGLLICDTLVNDQRYGKFPFLAGKDKDTDVITSLDAPADQCRERVIVLPILTNSDGPDHEDYWFHALLLQERAMSPNGFYTRIGYASVVNSYVKYKLGLDHPQSLSKLKFPGNHSGSTSESNKSTQNGGGADFDVELDESFSPRHNYKTTPTRPPPSTPTPLIMPQGYSSRDVGDPSQIKKNKQSMADLKLRRLTELNNRLREDLERERIPVSQAAKSIIQYTSQTKDFMVPSIWGTVDKKDDPYAPQQSGGCCLVM</sequence>
<keyword evidence="7" id="KW-0564">Palmitate</keyword>
<dbReference type="SMART" id="SM01224">
    <property type="entry name" value="G_gamma"/>
    <property type="match status" value="1"/>
</dbReference>
<evidence type="ECO:0000256" key="5">
    <source>
        <dbReference type="ARBA" id="ARBA00022481"/>
    </source>
</evidence>
<dbReference type="Gene3D" id="4.10.260.10">
    <property type="entry name" value="Transducin (heterotrimeric G protein), gamma chain"/>
    <property type="match status" value="1"/>
</dbReference>
<keyword evidence="6" id="KW-0472">Membrane</keyword>
<dbReference type="InterPro" id="IPR010730">
    <property type="entry name" value="HET"/>
</dbReference>
<dbReference type="PANTHER" id="PTHR33112:SF9">
    <property type="entry name" value="HETEROKARYON INCOMPATIBILITY DOMAIN-CONTAINING PROTEIN"/>
    <property type="match status" value="1"/>
</dbReference>
<comment type="subunit">
    <text evidence="3">G proteins are composed of 3 units, alpha, beta and gamma.</text>
</comment>
<dbReference type="GO" id="GO:0007186">
    <property type="term" value="P:G protein-coupled receptor signaling pathway"/>
    <property type="evidence" value="ECO:0007669"/>
    <property type="project" value="InterPro"/>
</dbReference>
<evidence type="ECO:0000256" key="2">
    <source>
        <dbReference type="ARBA" id="ARBA00007431"/>
    </source>
</evidence>
<dbReference type="InterPro" id="IPR015898">
    <property type="entry name" value="G-protein_gamma-like_dom"/>
</dbReference>
<dbReference type="Proteomes" id="UP000531561">
    <property type="component" value="Unassembled WGS sequence"/>
</dbReference>